<evidence type="ECO:0000259" key="2">
    <source>
        <dbReference type="PROSITE" id="PS51736"/>
    </source>
</evidence>
<dbReference type="PANTHER" id="PTHR30461:SF23">
    <property type="entry name" value="DNA RECOMBINASE-RELATED"/>
    <property type="match status" value="1"/>
</dbReference>
<dbReference type="EMBL" id="JADFFM010000002">
    <property type="protein sequence ID" value="MBE9668206.1"/>
    <property type="molecule type" value="Genomic_DNA"/>
</dbReference>
<evidence type="ECO:0000313" key="4">
    <source>
        <dbReference type="EMBL" id="MBE9668206.1"/>
    </source>
</evidence>
<dbReference type="InterPro" id="IPR038109">
    <property type="entry name" value="DNA_bind_recomb_sf"/>
</dbReference>
<evidence type="ECO:0000313" key="5">
    <source>
        <dbReference type="Proteomes" id="UP000632774"/>
    </source>
</evidence>
<dbReference type="CDD" id="cd00338">
    <property type="entry name" value="Ser_Recombinase"/>
    <property type="match status" value="1"/>
</dbReference>
<protein>
    <submittedName>
        <fullName evidence="4">Recombinase family protein</fullName>
    </submittedName>
</protein>
<dbReference type="SUPFAM" id="SSF53041">
    <property type="entry name" value="Resolvase-like"/>
    <property type="match status" value="1"/>
</dbReference>
<dbReference type="SMART" id="SM00857">
    <property type="entry name" value="Resolvase"/>
    <property type="match status" value="1"/>
</dbReference>
<dbReference type="Pfam" id="PF07508">
    <property type="entry name" value="Recombinase"/>
    <property type="match status" value="1"/>
</dbReference>
<organism evidence="4 5">
    <name type="scientific">Mucilaginibacter boryungensis</name>
    <dbReference type="NCBI Taxonomy" id="768480"/>
    <lineage>
        <taxon>Bacteria</taxon>
        <taxon>Pseudomonadati</taxon>
        <taxon>Bacteroidota</taxon>
        <taxon>Sphingobacteriia</taxon>
        <taxon>Sphingobacteriales</taxon>
        <taxon>Sphingobacteriaceae</taxon>
        <taxon>Mucilaginibacter</taxon>
    </lineage>
</organism>
<dbReference type="PANTHER" id="PTHR30461">
    <property type="entry name" value="DNA-INVERTASE FROM LAMBDOID PROPHAGE"/>
    <property type="match status" value="1"/>
</dbReference>
<keyword evidence="5" id="KW-1185">Reference proteome</keyword>
<dbReference type="Gene3D" id="3.90.1750.20">
    <property type="entry name" value="Putative Large Serine Recombinase, Chain B, Domain 2"/>
    <property type="match status" value="1"/>
</dbReference>
<dbReference type="Pfam" id="PF00239">
    <property type="entry name" value="Resolvase"/>
    <property type="match status" value="1"/>
</dbReference>
<gene>
    <name evidence="4" type="ORF">IRJ18_17685</name>
</gene>
<dbReference type="RefSeq" id="WP_194107622.1">
    <property type="nucleotide sequence ID" value="NZ_JADFFM010000002.1"/>
</dbReference>
<sequence length="496" mass="56669">MEKQPTAKRVGIWIRVSTDMQVKDESPEHHEQRARYYTEAKGWHVAEVYQLGAFSGKSIKDHPETKRMLVDVKSGHITGLVFSKLARLARNTKELLEFSEIFREVGADLVSLAESIDTSTPAGRLFFTIIAAMAQWEREEIASRVQASVPIRAKMGKPLGGAASYGYRWENKTLVIDEAEAPIRRKLYELFIVHQRKKATAKALNDLGYRTRNGSPFSDTTVHRLLRDSAAKGERIANYTRSTDNKKQWQFKPQSEWVTIPCDPIVSAELWTQCNAILDAQEAKRKKPGRKAAHLLAGLVQCHCSKAMYVFHKTNIYTCRTCKNRISVADIDEIYQFHLKDYLESINSDDYRAQHDAQLADAKKLLEATQKERDKLAKQIDAWIDMRTNNELSKESFAEKYKPAEIRLRQLDEHLPELEAEIDVRTVHMLSGDRIIREAQALYGQWESMAFTERRAIVETITNGITVGKDEIDISFSYTAPNFLNAGTKQHKHRGS</sequence>
<dbReference type="InterPro" id="IPR036162">
    <property type="entry name" value="Resolvase-like_N_sf"/>
</dbReference>
<dbReference type="PROSITE" id="PS51736">
    <property type="entry name" value="RECOMBINASES_3"/>
    <property type="match status" value="1"/>
</dbReference>
<dbReference type="InterPro" id="IPR011109">
    <property type="entry name" value="DNA_bind_recombinase_dom"/>
</dbReference>
<keyword evidence="1" id="KW-0175">Coiled coil</keyword>
<dbReference type="Gene3D" id="3.40.50.1390">
    <property type="entry name" value="Resolvase, N-terminal catalytic domain"/>
    <property type="match status" value="1"/>
</dbReference>
<evidence type="ECO:0000256" key="1">
    <source>
        <dbReference type="SAM" id="Coils"/>
    </source>
</evidence>
<name>A0ABR9XLQ2_9SPHI</name>
<dbReference type="Proteomes" id="UP000632774">
    <property type="component" value="Unassembled WGS sequence"/>
</dbReference>
<accession>A0ABR9XLQ2</accession>
<evidence type="ECO:0000259" key="3">
    <source>
        <dbReference type="PROSITE" id="PS51737"/>
    </source>
</evidence>
<dbReference type="InterPro" id="IPR050639">
    <property type="entry name" value="SSR_resolvase"/>
</dbReference>
<reference evidence="4 5" key="1">
    <citation type="submission" date="2020-10" db="EMBL/GenBank/DDBJ databases">
        <title>Mucilaginibacter mali sp. nov., isolated from rhizosphere soil of apple orchard.</title>
        <authorList>
            <person name="Lee J.-S."/>
            <person name="Kim H.S."/>
            <person name="Kim J.-S."/>
        </authorList>
    </citation>
    <scope>NUCLEOTIDE SEQUENCE [LARGE SCALE GENOMIC DNA]</scope>
    <source>
        <strain evidence="4 5">KCTC 23157</strain>
    </source>
</reference>
<comment type="caution">
    <text evidence="4">The sequence shown here is derived from an EMBL/GenBank/DDBJ whole genome shotgun (WGS) entry which is preliminary data.</text>
</comment>
<feature type="domain" description="Resolvase/invertase-type recombinase catalytic" evidence="2">
    <location>
        <begin position="9"/>
        <end position="156"/>
    </location>
</feature>
<feature type="coiled-coil region" evidence="1">
    <location>
        <begin position="352"/>
        <end position="386"/>
    </location>
</feature>
<feature type="domain" description="Recombinase" evidence="3">
    <location>
        <begin position="164"/>
        <end position="284"/>
    </location>
</feature>
<dbReference type="InterPro" id="IPR006119">
    <property type="entry name" value="Resolv_N"/>
</dbReference>
<proteinExistence type="predicted"/>
<dbReference type="PROSITE" id="PS51737">
    <property type="entry name" value="RECOMBINASE_DNA_BIND"/>
    <property type="match status" value="1"/>
</dbReference>